<dbReference type="Pfam" id="PF07718">
    <property type="entry name" value="Coatamer_beta_C"/>
    <property type="match status" value="1"/>
</dbReference>
<keyword evidence="3 10" id="KW-0963">Cytoplasm</keyword>
<evidence type="ECO:0000256" key="6">
    <source>
        <dbReference type="ARBA" id="ARBA00022927"/>
    </source>
</evidence>
<feature type="domain" description="Coatomer beta subunit appendage platform" evidence="13">
    <location>
        <begin position="828"/>
        <end position="983"/>
    </location>
</feature>
<reference evidence="15" key="3">
    <citation type="journal article" date="2021" name="Int. J. Parasitol.">
        <title>Comparative analysis of gene expression between Babesia bovis blood stages and kinetes allowed by improved genome annotation.</title>
        <authorList>
            <person name="Ueti M.W."/>
            <person name="Johnson W.C."/>
            <person name="Kappmeyer L.S."/>
            <person name="Herndon D.R."/>
            <person name="Mousel M.R."/>
            <person name="Reif K.E."/>
            <person name="Taus N.S."/>
            <person name="Ifeonu O.O."/>
            <person name="Silva J.C."/>
            <person name="Suarez C.E."/>
            <person name="Brayton K.A."/>
        </authorList>
    </citation>
    <scope>NUCLEOTIDE SEQUENCE [LARGE SCALE GENOMIC DNA]</scope>
</reference>
<feature type="domain" description="Clathrin/coatomer adaptor adaptin-like N-terminal" evidence="11">
    <location>
        <begin position="28"/>
        <end position="492"/>
    </location>
</feature>
<dbReference type="KEGG" id="bbo:BBOV_IV010410"/>
<dbReference type="InterPro" id="IPR011989">
    <property type="entry name" value="ARM-like"/>
</dbReference>
<protein>
    <recommendedName>
        <fullName evidence="10">Coatomer subunit beta</fullName>
    </recommendedName>
    <alternativeName>
        <fullName evidence="10">Beta-coat protein</fullName>
    </alternativeName>
</protein>
<dbReference type="OMA" id="IYKNFDW"/>
<evidence type="ECO:0000259" key="13">
    <source>
        <dbReference type="Pfam" id="PF14806"/>
    </source>
</evidence>
<evidence type="ECO:0000256" key="3">
    <source>
        <dbReference type="ARBA" id="ARBA00022490"/>
    </source>
</evidence>
<gene>
    <name evidence="14" type="ORF">BBOV_IV010410</name>
</gene>
<dbReference type="InterPro" id="IPR016024">
    <property type="entry name" value="ARM-type_fold"/>
</dbReference>
<evidence type="ECO:0000256" key="5">
    <source>
        <dbReference type="ARBA" id="ARBA00022892"/>
    </source>
</evidence>
<dbReference type="GeneID" id="5479196"/>
<keyword evidence="15" id="KW-1185">Reference proteome</keyword>
<comment type="subunit">
    <text evidence="10">Oligomeric complex that consists of at least the alpha, beta, beta', gamma, delta, epsilon and zeta subunits.</text>
</comment>
<dbReference type="PIRSF" id="PIRSF005727">
    <property type="entry name" value="Coatomer_beta_subunit"/>
    <property type="match status" value="1"/>
</dbReference>
<name>A7AS75_BABBO</name>
<keyword evidence="4" id="KW-0677">Repeat</keyword>
<reference evidence="14 15" key="1">
    <citation type="journal article" date="2007" name="PLoS Pathog.">
        <title>Genome sequence of Babesia bovis and comparative analysis of apicomplexan hemoprotozoa.</title>
        <authorList>
            <person name="Brayton K.A."/>
            <person name="Lau A.O.T."/>
            <person name="Herndon D.R."/>
            <person name="Hannick L."/>
            <person name="Kappmeyer L.S."/>
            <person name="Berens S.J."/>
            <person name="Bidwell S.L."/>
            <person name="Brown W.C."/>
            <person name="Crabtree J."/>
            <person name="Fadrosh D."/>
            <person name="Feldblum T."/>
            <person name="Forberger H.A."/>
            <person name="Haas B.J."/>
            <person name="Howell J.M."/>
            <person name="Khouri H."/>
            <person name="Koo H."/>
            <person name="Mann D.J."/>
            <person name="Norimine J."/>
            <person name="Paulsen I.T."/>
            <person name="Radune D."/>
            <person name="Ren Q."/>
            <person name="Smith R.K. Jr."/>
            <person name="Suarez C.E."/>
            <person name="White O."/>
            <person name="Wortman J.R."/>
            <person name="Knowles D.P. Jr."/>
            <person name="McElwain T.F."/>
            <person name="Nene V.M."/>
        </authorList>
    </citation>
    <scope>NUCLEOTIDE SEQUENCE [LARGE SCALE GENOMIC DNA]</scope>
    <source>
        <strain evidence="14">T2Bo</strain>
    </source>
</reference>
<evidence type="ECO:0000259" key="12">
    <source>
        <dbReference type="Pfam" id="PF07718"/>
    </source>
</evidence>
<evidence type="ECO:0000256" key="7">
    <source>
        <dbReference type="ARBA" id="ARBA00023034"/>
    </source>
</evidence>
<dbReference type="PANTHER" id="PTHR10635">
    <property type="entry name" value="COATOMER SUBUNIT BETA"/>
    <property type="match status" value="1"/>
</dbReference>
<evidence type="ECO:0000256" key="8">
    <source>
        <dbReference type="ARBA" id="ARBA00023136"/>
    </source>
</evidence>
<dbReference type="eggNOG" id="KOG1058">
    <property type="taxonomic scope" value="Eukaryota"/>
</dbReference>
<evidence type="ECO:0000259" key="11">
    <source>
        <dbReference type="Pfam" id="PF01602"/>
    </source>
</evidence>
<dbReference type="EMBL" id="AAXT01000002">
    <property type="protein sequence ID" value="EDO07394.1"/>
    <property type="molecule type" value="Genomic_DNA"/>
</dbReference>
<keyword evidence="9 10" id="KW-0968">Cytoplasmic vesicle</keyword>
<keyword evidence="2 10" id="KW-0813">Transport</keyword>
<organism evidence="14 15">
    <name type="scientific">Babesia bovis</name>
    <dbReference type="NCBI Taxonomy" id="5865"/>
    <lineage>
        <taxon>Eukaryota</taxon>
        <taxon>Sar</taxon>
        <taxon>Alveolata</taxon>
        <taxon>Apicomplexa</taxon>
        <taxon>Aconoidasida</taxon>
        <taxon>Piroplasmida</taxon>
        <taxon>Babesiidae</taxon>
        <taxon>Babesia</taxon>
    </lineage>
</organism>
<dbReference type="GO" id="GO:0006891">
    <property type="term" value="P:intra-Golgi vesicle-mediated transport"/>
    <property type="evidence" value="ECO:0007669"/>
    <property type="project" value="TreeGrafter"/>
</dbReference>
<dbReference type="STRING" id="5865.A7AS75"/>
<dbReference type="PANTHER" id="PTHR10635:SF0">
    <property type="entry name" value="COATOMER SUBUNIT BETA"/>
    <property type="match status" value="1"/>
</dbReference>
<dbReference type="FunCoup" id="A7AS75">
    <property type="interactions" value="500"/>
</dbReference>
<dbReference type="Proteomes" id="UP000002173">
    <property type="component" value="Unassembled WGS sequence"/>
</dbReference>
<dbReference type="GO" id="GO:0005198">
    <property type="term" value="F:structural molecule activity"/>
    <property type="evidence" value="ECO:0007669"/>
    <property type="project" value="InterPro"/>
</dbReference>
<evidence type="ECO:0000313" key="14">
    <source>
        <dbReference type="EMBL" id="EDO07394.1"/>
    </source>
</evidence>
<dbReference type="InParanoid" id="A7AS75"/>
<keyword evidence="6 10" id="KW-0653">Protein transport</keyword>
<comment type="subcellular location">
    <subcellularLocation>
        <location evidence="10">Cytoplasm</location>
    </subcellularLocation>
    <subcellularLocation>
        <location evidence="1 10">Golgi apparatus membrane</location>
        <topology evidence="1 10">Peripheral membrane protein</topology>
        <orientation evidence="1 10">Cytoplasmic side</orientation>
    </subcellularLocation>
    <subcellularLocation>
        <location evidence="10">Cytoplasmic vesicle</location>
        <location evidence="10">COPI-coated vesicle membrane</location>
        <topology evidence="10">Peripheral membrane protein</topology>
        <orientation evidence="10">Cytoplasmic side</orientation>
    </subcellularLocation>
</comment>
<keyword evidence="8 10" id="KW-0472">Membrane</keyword>
<dbReference type="GO" id="GO:0030126">
    <property type="term" value="C:COPI vesicle coat"/>
    <property type="evidence" value="ECO:0007669"/>
    <property type="project" value="InterPro"/>
</dbReference>
<keyword evidence="7 10" id="KW-0333">Golgi apparatus</keyword>
<dbReference type="Pfam" id="PF01602">
    <property type="entry name" value="Adaptin_N"/>
    <property type="match status" value="1"/>
</dbReference>
<dbReference type="GO" id="GO:0000139">
    <property type="term" value="C:Golgi membrane"/>
    <property type="evidence" value="ECO:0007669"/>
    <property type="project" value="UniProtKB-SubCell"/>
</dbReference>
<reference evidence="15" key="2">
    <citation type="journal article" date="2020" name="Data Brief">
        <title>Transcriptome dataset of Babesia bovis life stages within vertebrate and invertebrate hosts.</title>
        <authorList>
            <person name="Ueti M.W."/>
            <person name="Johnson W.C."/>
            <person name="Kappmeyer L.S."/>
            <person name="Herndon D.R."/>
            <person name="Mousel M.R."/>
            <person name="Reif K.E."/>
            <person name="Taus N.S."/>
            <person name="Ifeonu O.O."/>
            <person name="Silva J.C."/>
            <person name="Suarez C.E."/>
            <person name="Brayton K.A."/>
        </authorList>
    </citation>
    <scope>NUCLEOTIDE SEQUENCE [LARGE SCALE GENOMIC DNA]</scope>
</reference>
<accession>A7AS75</accession>
<dbReference type="VEuPathDB" id="PiroplasmaDB:BBOV_IV010410"/>
<proteinExistence type="predicted"/>
<dbReference type="InterPro" id="IPR011710">
    <property type="entry name" value="Coatomer_bsu_C"/>
</dbReference>
<evidence type="ECO:0000256" key="10">
    <source>
        <dbReference type="PIRNR" id="PIRNR005727"/>
    </source>
</evidence>
<dbReference type="GO" id="GO:0006888">
    <property type="term" value="P:endoplasmic reticulum to Golgi vesicle-mediated transport"/>
    <property type="evidence" value="ECO:0007669"/>
    <property type="project" value="TreeGrafter"/>
</dbReference>
<evidence type="ECO:0000313" key="15">
    <source>
        <dbReference type="Proteomes" id="UP000002173"/>
    </source>
</evidence>
<sequence length="993" mass="110889">MAIGQLISESETPCPIFWDIGATSDRSIAWIRSKLEETSTSKKKEALELTITNLLNGEDVSSLLMTIIRFVLPSTDHGLKKLVHLFLQIFDFCSPDGTLREESILVCNALLNDLNSSNEYVRGSTLRLVSKLRHWSIVSPLITGVVDNLRHGEPYVHRNALMCLAKIAERFGTESVISGMEETENLLLGNTAVSVKVQAFNLLVVCQPTLAVQYLMNVEGSLLGLAPRFHLEILTSFTTLCALNTEVRTFMMRLVVMILENSEDNAVRMEGGIVVCQLKSTPIEARRAAASALTKLLLDESDLNVKMLVLSKLNTLHARSSAVGDAPNVLEPYVMDIVHALRGSSTKVNLGLLSLALRSLSRQNVDLLLQSFKKAFIGAEDIGTYSQQQVADYRIMLIKGIHYTCGRYPDRSAVVYDMLLGYLVHTHQQTAEDCALFFKQLTELLPNLRESTIVKLLTFLESIPHANVLSVCFWVIGEYAESAKLAQRCCNQIYNALLPFPFVVDSVETDTKDSSLADDFGSMSIGDGSTTTQTVVLEDGTYGAQLRGETTRTPQTTTLRGLLVSKCDPLLYCSIAQCLLKLSYASGESSIVAKAALVIVNLLRLMQDPQYVNVYSQRRMRTILRLCLGYLKDRDHFRPLLEEYILASRLKWNTSSTTERVDLIGHVDDPISFATFFGSDADDQWAFDDETDDQELIDVDDHEIDKILSTSNSISSIAVKESNKRDLSNVHQFTSLMDPLYIEASVAVIATRIYLTLYLRNTTDILLQNIRVMLFVVNNRDVATAQPIITLESGGSSVLQLNIKLKRSENDNIYGHVYFDKEKSGIQECLSFNPMDVWLYDYVTPSFITLDSFRSSWDAAEWEERLDLHQSDMDPVELLRDILQVTHMTVVGSTPPPGLKWSPGNAGQKEFVSHYMNHLSKSSEFSAIFGDSSFFAVNLYCKTLHDDEALANLSVVKQSNGLLTGSLNIRCDYQEVCTSLCDYILKNISTFNL</sequence>
<evidence type="ECO:0000256" key="9">
    <source>
        <dbReference type="ARBA" id="ARBA00023329"/>
    </source>
</evidence>
<dbReference type="InterPro" id="IPR002553">
    <property type="entry name" value="Clathrin/coatomer_adapt-like_N"/>
</dbReference>
<dbReference type="RefSeq" id="XP_001610962.1">
    <property type="nucleotide sequence ID" value="XM_001610912.1"/>
</dbReference>
<dbReference type="SUPFAM" id="SSF48371">
    <property type="entry name" value="ARM repeat"/>
    <property type="match status" value="1"/>
</dbReference>
<dbReference type="InterPro" id="IPR029446">
    <property type="entry name" value="COPB1_appendage_platform_dom"/>
</dbReference>
<dbReference type="GO" id="GO:0006886">
    <property type="term" value="P:intracellular protein transport"/>
    <property type="evidence" value="ECO:0007669"/>
    <property type="project" value="InterPro"/>
</dbReference>
<dbReference type="Gene3D" id="1.25.10.10">
    <property type="entry name" value="Leucine-rich Repeat Variant"/>
    <property type="match status" value="1"/>
</dbReference>
<dbReference type="InterPro" id="IPR016460">
    <property type="entry name" value="COPB1"/>
</dbReference>
<evidence type="ECO:0000256" key="1">
    <source>
        <dbReference type="ARBA" id="ARBA00004255"/>
    </source>
</evidence>
<evidence type="ECO:0000256" key="4">
    <source>
        <dbReference type="ARBA" id="ARBA00022737"/>
    </source>
</evidence>
<dbReference type="AlphaFoldDB" id="A7AS75"/>
<evidence type="ECO:0000256" key="2">
    <source>
        <dbReference type="ARBA" id="ARBA00022448"/>
    </source>
</evidence>
<dbReference type="Pfam" id="PF14806">
    <property type="entry name" value="Coatomer_b_Cpla"/>
    <property type="match status" value="1"/>
</dbReference>
<keyword evidence="5 10" id="KW-0931">ER-Golgi transport</keyword>
<comment type="caution">
    <text evidence="14">The sequence shown here is derived from an EMBL/GenBank/DDBJ whole genome shotgun (WGS) entry which is preliminary data.</text>
</comment>
<comment type="function">
    <text evidence="10">The coatomer is a cytosolic protein complex that binds to dilysine motifs and reversibly associates with Golgi non-clathrin-coated vesicles, which further mediate biosynthetic protein transport from the ER, via the Golgi up to the trans Golgi network. Coatomer complex is required for budding from Golgi membranes, and is essential for the retrograde Golgi-to-ER transport of dilysine-tagged proteins.</text>
</comment>
<feature type="domain" description="Coatomer beta subunit C-terminal" evidence="12">
    <location>
        <begin position="695"/>
        <end position="820"/>
    </location>
</feature>